<dbReference type="EMBL" id="AP019870">
    <property type="protein sequence ID" value="BBN11946.1"/>
    <property type="molecule type" value="Genomic_DNA"/>
</dbReference>
<sequence>MSSAQKTRSDKKTESSSDGPMSEDAQMRLKKGATKGGSTRGDGSQVEVDDHDVEKKGGMSKDAQERLIEGARKGGRARAEQLGHEGYQEMGRKGGLATNDKSGEEAAAEKGIKIDEAKYKTKSKLSKVAKSKKDDEEDEDEDDEEAAPSSGDEE</sequence>
<evidence type="ECO:0000256" key="1">
    <source>
        <dbReference type="SAM" id="MobiDB-lite"/>
    </source>
</evidence>
<keyword evidence="4" id="KW-1185">Reference proteome</keyword>
<accession>A0A176VIN2</accession>
<dbReference type="InterPro" id="IPR038956">
    <property type="entry name" value="LEA_5"/>
</dbReference>
<feature type="compositionally biased region" description="Basic and acidic residues" evidence="1">
    <location>
        <begin position="101"/>
        <end position="119"/>
    </location>
</feature>
<gene>
    <name evidence="3" type="ORF">AXG93_1748s1030</name>
    <name evidence="2" type="ORF">Mp_5g16170</name>
</gene>
<name>A0A176VIN2_MARPO</name>
<reference evidence="2" key="2">
    <citation type="journal article" date="2019" name="Curr. Biol.">
        <title>Chromatin organization in early land plants reveals an ancestral association between H3K27me3, transposons, and constitutive heterochromatin.</title>
        <authorList>
            <person name="Montgomery S.A."/>
            <person name="Tanizawa Y."/>
            <person name="Galik B."/>
            <person name="Wang N."/>
            <person name="Ito T."/>
            <person name="Mochizuki T."/>
            <person name="Akimcheva S."/>
            <person name="Bowman J."/>
            <person name="Cognat V."/>
            <person name="Drouard L."/>
            <person name="Ekker H."/>
            <person name="Houng S."/>
            <person name="Kohchi T."/>
            <person name="Lin S."/>
            <person name="Liu L.D."/>
            <person name="Nakamura Y."/>
            <person name="Valeeva L.R."/>
            <person name="Shakirov E.V."/>
            <person name="Shippen D.E."/>
            <person name="Wei W."/>
            <person name="Yagura M."/>
            <person name="Yamaoka S."/>
            <person name="Yamato K.T."/>
            <person name="Liu C."/>
            <person name="Berger F."/>
        </authorList>
    </citation>
    <scope>NUCLEOTIDE SEQUENCE [LARGE SCALE GENOMIC DNA]</scope>
    <source>
        <strain evidence="2">Tak-1</strain>
    </source>
</reference>
<dbReference type="EMBL" id="LVLJ01003584">
    <property type="protein sequence ID" value="OAE20799.1"/>
    <property type="molecule type" value="Genomic_DNA"/>
</dbReference>
<reference evidence="3 4" key="1">
    <citation type="submission" date="2016-03" db="EMBL/GenBank/DDBJ databases">
        <title>Mechanisms controlling the formation of the plant cell surface in tip-growing cells are functionally conserved among land plants.</title>
        <authorList>
            <person name="Honkanen S."/>
            <person name="Jones V.A."/>
            <person name="Morieri G."/>
            <person name="Champion C."/>
            <person name="Hetherington A.J."/>
            <person name="Kelly S."/>
            <person name="Saint-Marcoux D."/>
            <person name="Proust H."/>
            <person name="Prescott H."/>
            <person name="Dolan L."/>
        </authorList>
    </citation>
    <scope>NUCLEOTIDE SEQUENCE [LARGE SCALE GENOMIC DNA]</scope>
    <source>
        <strain evidence="4">cv. Tak-1 and cv. Tak-2</strain>
        <tissue evidence="3">Whole gametophyte</tissue>
    </source>
</reference>
<dbReference type="Pfam" id="PF00477">
    <property type="entry name" value="LEA_5"/>
    <property type="match status" value="1"/>
</dbReference>
<evidence type="ECO:0000313" key="2">
    <source>
        <dbReference type="EMBL" id="BBN11946.1"/>
    </source>
</evidence>
<dbReference type="Proteomes" id="UP001162541">
    <property type="component" value="Chromosome 5"/>
</dbReference>
<evidence type="ECO:0000313" key="3">
    <source>
        <dbReference type="EMBL" id="OAE20799.1"/>
    </source>
</evidence>
<reference evidence="5" key="3">
    <citation type="journal article" date="2020" name="Curr. Biol.">
        <title>Chromatin organization in early land plants reveals an ancestral association between H3K27me3, transposons, and constitutive heterochromatin.</title>
        <authorList>
            <person name="Montgomery S.A."/>
            <person name="Tanizawa Y."/>
            <person name="Galik B."/>
            <person name="Wang N."/>
            <person name="Ito T."/>
            <person name="Mochizuki T."/>
            <person name="Akimcheva S."/>
            <person name="Bowman J.L."/>
            <person name="Cognat V."/>
            <person name="Marechal-Drouard L."/>
            <person name="Ekker H."/>
            <person name="Hong S.F."/>
            <person name="Kohchi T."/>
            <person name="Lin S.S."/>
            <person name="Liu L.D."/>
            <person name="Nakamura Y."/>
            <person name="Valeeva L.R."/>
            <person name="Shakirov E.V."/>
            <person name="Shippen D.E."/>
            <person name="Wei W.L."/>
            <person name="Yagura M."/>
            <person name="Yamaoka S."/>
            <person name="Yamato K.T."/>
            <person name="Liu C."/>
            <person name="Berger F."/>
        </authorList>
    </citation>
    <scope>NUCLEOTIDE SEQUENCE [LARGE SCALE GENOMIC DNA]</scope>
    <source>
        <strain evidence="5">Tak-1</strain>
    </source>
</reference>
<feature type="compositionally biased region" description="Basic and acidic residues" evidence="1">
    <location>
        <begin position="52"/>
        <end position="92"/>
    </location>
</feature>
<organism evidence="3 4">
    <name type="scientific">Marchantia polymorpha subsp. ruderalis</name>
    <dbReference type="NCBI Taxonomy" id="1480154"/>
    <lineage>
        <taxon>Eukaryota</taxon>
        <taxon>Viridiplantae</taxon>
        <taxon>Streptophyta</taxon>
        <taxon>Embryophyta</taxon>
        <taxon>Marchantiophyta</taxon>
        <taxon>Marchantiopsida</taxon>
        <taxon>Marchantiidae</taxon>
        <taxon>Marchantiales</taxon>
        <taxon>Marchantiaceae</taxon>
        <taxon>Marchantia</taxon>
    </lineage>
</organism>
<feature type="compositionally biased region" description="Basic residues" evidence="1">
    <location>
        <begin position="120"/>
        <end position="130"/>
    </location>
</feature>
<dbReference type="PANTHER" id="PTHR34671:SF19">
    <property type="entry name" value="EMBRYONIC ABUNDANT PROTEIN 1"/>
    <property type="match status" value="1"/>
</dbReference>
<dbReference type="Proteomes" id="UP000077202">
    <property type="component" value="Unassembled WGS sequence"/>
</dbReference>
<feature type="compositionally biased region" description="Acidic residues" evidence="1">
    <location>
        <begin position="135"/>
        <end position="154"/>
    </location>
</feature>
<evidence type="ECO:0000313" key="4">
    <source>
        <dbReference type="Proteomes" id="UP000077202"/>
    </source>
</evidence>
<evidence type="ECO:0000313" key="5">
    <source>
        <dbReference type="Proteomes" id="UP001162541"/>
    </source>
</evidence>
<protein>
    <submittedName>
        <fullName evidence="3">Uncharacterized protein</fullName>
    </submittedName>
</protein>
<proteinExistence type="predicted"/>
<dbReference type="PANTHER" id="PTHR34671">
    <property type="entry name" value="EM-LIKE PROTEIN GEA1"/>
    <property type="match status" value="1"/>
</dbReference>
<dbReference type="AlphaFoldDB" id="A0A176VIN2"/>
<dbReference type="InterPro" id="IPR000389">
    <property type="entry name" value="Small_hydrophilic_seed_prot"/>
</dbReference>
<feature type="region of interest" description="Disordered" evidence="1">
    <location>
        <begin position="1"/>
        <end position="154"/>
    </location>
</feature>